<feature type="region of interest" description="Disordered" evidence="1">
    <location>
        <begin position="121"/>
        <end position="140"/>
    </location>
</feature>
<evidence type="ECO:0000313" key="3">
    <source>
        <dbReference type="Proteomes" id="UP000664203"/>
    </source>
</evidence>
<feature type="compositionally biased region" description="Basic and acidic residues" evidence="1">
    <location>
        <begin position="123"/>
        <end position="136"/>
    </location>
</feature>
<dbReference type="EMBL" id="CAJPDR010000301">
    <property type="protein sequence ID" value="CAF9931110.1"/>
    <property type="molecule type" value="Genomic_DNA"/>
</dbReference>
<organism evidence="2 3">
    <name type="scientific">Alectoria fallacina</name>
    <dbReference type="NCBI Taxonomy" id="1903189"/>
    <lineage>
        <taxon>Eukaryota</taxon>
        <taxon>Fungi</taxon>
        <taxon>Dikarya</taxon>
        <taxon>Ascomycota</taxon>
        <taxon>Pezizomycotina</taxon>
        <taxon>Lecanoromycetes</taxon>
        <taxon>OSLEUM clade</taxon>
        <taxon>Lecanoromycetidae</taxon>
        <taxon>Lecanorales</taxon>
        <taxon>Lecanorineae</taxon>
        <taxon>Parmeliaceae</taxon>
        <taxon>Alectoria</taxon>
    </lineage>
</organism>
<sequence length="164" mass="18654">MPTQECLPPEIGVLVWEYVILPDDIGSSRLICSAIHALATDNLPEHQQLKGKLTSLRDPARAQGWHERVPTPSSFARDERPPFKRYLKETLRVLKQAVRDSKYVHPDVSCAFVTKQPKILSQARDHDDEKESESQKGDIGFYGVESPEDLLIVCLWLMAGLERY</sequence>
<comment type="caution">
    <text evidence="2">The sequence shown here is derived from an EMBL/GenBank/DDBJ whole genome shotgun (WGS) entry which is preliminary data.</text>
</comment>
<evidence type="ECO:0000313" key="2">
    <source>
        <dbReference type="EMBL" id="CAF9931110.1"/>
    </source>
</evidence>
<evidence type="ECO:0000256" key="1">
    <source>
        <dbReference type="SAM" id="MobiDB-lite"/>
    </source>
</evidence>
<dbReference type="AlphaFoldDB" id="A0A8H3FW27"/>
<reference evidence="2" key="1">
    <citation type="submission" date="2021-03" db="EMBL/GenBank/DDBJ databases">
        <authorList>
            <person name="Tagirdzhanova G."/>
        </authorList>
    </citation>
    <scope>NUCLEOTIDE SEQUENCE</scope>
</reference>
<keyword evidence="3" id="KW-1185">Reference proteome</keyword>
<name>A0A8H3FW27_9LECA</name>
<protein>
    <submittedName>
        <fullName evidence="2">Uncharacterized protein</fullName>
    </submittedName>
</protein>
<dbReference type="Proteomes" id="UP000664203">
    <property type="component" value="Unassembled WGS sequence"/>
</dbReference>
<proteinExistence type="predicted"/>
<accession>A0A8H3FW27</accession>
<gene>
    <name evidence="2" type="ORF">ALECFALPRED_004930</name>
</gene>